<accession>L1QKE3</accession>
<dbReference type="InterPro" id="IPR002125">
    <property type="entry name" value="CMP_dCMP_dom"/>
</dbReference>
<dbReference type="Gene3D" id="3.40.140.10">
    <property type="entry name" value="Cytidine Deaminase, domain 2"/>
    <property type="match status" value="1"/>
</dbReference>
<dbReference type="GO" id="GO:0008703">
    <property type="term" value="F:5-amino-6-(5-phosphoribosylamino)uracil reductase activity"/>
    <property type="evidence" value="ECO:0007669"/>
    <property type="project" value="UniProtKB-EC"/>
</dbReference>
<keyword evidence="14" id="KW-0686">Riboflavin biosynthesis</keyword>
<keyword evidence="11" id="KW-0511">Multifunctional enzyme</keyword>
<dbReference type="GO" id="GO:0008835">
    <property type="term" value="F:diaminohydroxyphosphoribosylaminopyrimidine deaminase activity"/>
    <property type="evidence" value="ECO:0007669"/>
    <property type="project" value="UniProtKB-EC"/>
</dbReference>
<dbReference type="FunFam" id="3.40.140.10:FF:000025">
    <property type="entry name" value="Riboflavin biosynthesis protein RibD"/>
    <property type="match status" value="1"/>
</dbReference>
<evidence type="ECO:0000256" key="2">
    <source>
        <dbReference type="ARBA" id="ARBA00004882"/>
    </source>
</evidence>
<dbReference type="UniPathway" id="UPA00275">
    <property type="reaction ID" value="UER00401"/>
</dbReference>
<comment type="catalytic activity">
    <reaction evidence="13 14">
        <text>2,5-diamino-6-hydroxy-4-(5-phosphoribosylamino)-pyrimidine + H2O + H(+) = 5-amino-6-(5-phospho-D-ribosylamino)uracil + NH4(+)</text>
        <dbReference type="Rhea" id="RHEA:21868"/>
        <dbReference type="ChEBI" id="CHEBI:15377"/>
        <dbReference type="ChEBI" id="CHEBI:15378"/>
        <dbReference type="ChEBI" id="CHEBI:28938"/>
        <dbReference type="ChEBI" id="CHEBI:58453"/>
        <dbReference type="ChEBI" id="CHEBI:58614"/>
        <dbReference type="EC" id="3.5.4.26"/>
    </reaction>
</comment>
<dbReference type="GO" id="GO:0050661">
    <property type="term" value="F:NADP binding"/>
    <property type="evidence" value="ECO:0007669"/>
    <property type="project" value="InterPro"/>
</dbReference>
<comment type="cofactor">
    <cofactor evidence="14 17">
        <name>Zn(2+)</name>
        <dbReference type="ChEBI" id="CHEBI:29105"/>
    </cofactor>
    <text evidence="14 17">Binds 1 zinc ion.</text>
</comment>
<dbReference type="InterPro" id="IPR016193">
    <property type="entry name" value="Cytidine_deaminase-like"/>
</dbReference>
<feature type="binding site" evidence="16">
    <location>
        <position position="174"/>
    </location>
    <ligand>
        <name>NADP(+)</name>
        <dbReference type="ChEBI" id="CHEBI:58349"/>
    </ligand>
</feature>
<dbReference type="PANTHER" id="PTHR38011">
    <property type="entry name" value="DIHYDROFOLATE REDUCTASE FAMILY PROTEIN (AFU_ORTHOLOGUE AFUA_8G06820)"/>
    <property type="match status" value="1"/>
</dbReference>
<dbReference type="CDD" id="cd01284">
    <property type="entry name" value="Riboflavin_deaminase-reductase"/>
    <property type="match status" value="1"/>
</dbReference>
<reference evidence="19 20" key="1">
    <citation type="submission" date="2012-05" db="EMBL/GenBank/DDBJ databases">
        <authorList>
            <person name="Weinstock G."/>
            <person name="Sodergren E."/>
            <person name="Lobos E.A."/>
            <person name="Fulton L."/>
            <person name="Fulton R."/>
            <person name="Courtney L."/>
            <person name="Fronick C."/>
            <person name="O'Laughlin M."/>
            <person name="Godfrey J."/>
            <person name="Wilson R.M."/>
            <person name="Miner T."/>
            <person name="Farmer C."/>
            <person name="Delehaunty K."/>
            <person name="Cordes M."/>
            <person name="Minx P."/>
            <person name="Tomlinson C."/>
            <person name="Chen J."/>
            <person name="Wollam A."/>
            <person name="Pepin K.H."/>
            <person name="Bhonagiri V."/>
            <person name="Zhang X."/>
            <person name="Suruliraj S."/>
            <person name="Warren W."/>
            <person name="Mitreva M."/>
            <person name="Mardis E.R."/>
            <person name="Wilson R.K."/>
        </authorList>
    </citation>
    <scope>NUCLEOTIDE SEQUENCE [LARGE SCALE GENOMIC DNA]</scope>
    <source>
        <strain evidence="19 20">DSM 1785</strain>
    </source>
</reference>
<dbReference type="PIRSF" id="PIRSF006769">
    <property type="entry name" value="RibD"/>
    <property type="match status" value="1"/>
</dbReference>
<feature type="binding site" evidence="17">
    <location>
        <position position="88"/>
    </location>
    <ligand>
        <name>Zn(2+)</name>
        <dbReference type="ChEBI" id="CHEBI:29105"/>
        <note>catalytic</note>
    </ligand>
</feature>
<dbReference type="NCBIfam" id="TIGR00326">
    <property type="entry name" value="eubact_ribD"/>
    <property type="match status" value="1"/>
</dbReference>
<dbReference type="HOGENOM" id="CLU_036590_1_2_9"/>
<dbReference type="Proteomes" id="UP000010420">
    <property type="component" value="Unassembled WGS sequence"/>
</dbReference>
<dbReference type="Pfam" id="PF01872">
    <property type="entry name" value="RibD_C"/>
    <property type="match status" value="1"/>
</dbReference>
<evidence type="ECO:0000256" key="8">
    <source>
        <dbReference type="ARBA" id="ARBA00022833"/>
    </source>
</evidence>
<dbReference type="InterPro" id="IPR011549">
    <property type="entry name" value="RibD_C"/>
</dbReference>
<proteinExistence type="inferred from homology"/>
<evidence type="ECO:0000256" key="11">
    <source>
        <dbReference type="ARBA" id="ARBA00023268"/>
    </source>
</evidence>
<dbReference type="EC" id="1.1.1.193" evidence="14"/>
<feature type="binding site" evidence="16">
    <location>
        <position position="158"/>
    </location>
    <ligand>
        <name>NADP(+)</name>
        <dbReference type="ChEBI" id="CHEBI:58349"/>
    </ligand>
</feature>
<feature type="binding site" evidence="16">
    <location>
        <position position="188"/>
    </location>
    <ligand>
        <name>substrate</name>
    </ligand>
</feature>
<feature type="binding site" evidence="17">
    <location>
        <position position="54"/>
    </location>
    <ligand>
        <name>Zn(2+)</name>
        <dbReference type="ChEBI" id="CHEBI:29105"/>
        <note>catalytic</note>
    </ligand>
</feature>
<feature type="binding site" evidence="16">
    <location>
        <position position="204"/>
    </location>
    <ligand>
        <name>NADP(+)</name>
        <dbReference type="ChEBI" id="CHEBI:58349"/>
    </ligand>
</feature>
<evidence type="ECO:0000256" key="5">
    <source>
        <dbReference type="ARBA" id="ARBA00007417"/>
    </source>
</evidence>
<evidence type="ECO:0000256" key="10">
    <source>
        <dbReference type="ARBA" id="ARBA00023002"/>
    </source>
</evidence>
<feature type="binding site" evidence="16">
    <location>
        <position position="208"/>
    </location>
    <ligand>
        <name>substrate</name>
    </ligand>
</feature>
<keyword evidence="7 14" id="KW-0378">Hydrolase</keyword>
<comment type="caution">
    <text evidence="19">The sequence shown here is derived from an EMBL/GenBank/DDBJ whole genome shotgun (WGS) entry which is preliminary data.</text>
</comment>
<comment type="similarity">
    <text evidence="4 14">In the N-terminal section; belongs to the cytidine and deoxycytidylate deaminase family.</text>
</comment>
<dbReference type="InterPro" id="IPR024072">
    <property type="entry name" value="DHFR-like_dom_sf"/>
</dbReference>
<dbReference type="PATRIC" id="fig|545697.3.peg.771"/>
<evidence type="ECO:0000256" key="16">
    <source>
        <dbReference type="PIRSR" id="PIRSR006769-2"/>
    </source>
</evidence>
<dbReference type="InterPro" id="IPR004794">
    <property type="entry name" value="Eubact_RibD"/>
</dbReference>
<dbReference type="Gene3D" id="3.40.430.10">
    <property type="entry name" value="Dihydrofolate Reductase, subunit A"/>
    <property type="match status" value="1"/>
</dbReference>
<dbReference type="NCBIfam" id="TIGR00227">
    <property type="entry name" value="ribD_Cterm"/>
    <property type="match status" value="1"/>
</dbReference>
<sequence length="379" mass="41849">MEVKKLDKFYMNIALQLAKKGKGKVNPNPLVGAIIVRDGVILGRGYHKEYGKAHAEVNAFLDAKEDITGATMYVILEPCSHYGKTPPCVERIIENKISRVVIGMIDPNPLVAGKGIEKLKKSGITVTVGVLEEECRKLNEVFIKYITKNEPFVVLKTAMSLDGKIATSRGESKWITGEKARNEVHNLRNELEAIMVGVDTVIIDNPELTCRLENGRNPIRIIVDSTLKIPLNSKVLKNQDEAKTIVATKKEAIEEKVKKLEALGVTVLKISDDKEYENNNIRNKKVNLNNLMKELGKLNIDGVLLEGGATLNYSALQEGIVDKIQVYIAPKIIGGLNSKGPVGGTGIDFLKDAFKINDLTSKFIGEDILIEGYIEREES</sequence>
<evidence type="ECO:0000259" key="18">
    <source>
        <dbReference type="PROSITE" id="PS51747"/>
    </source>
</evidence>
<evidence type="ECO:0000256" key="6">
    <source>
        <dbReference type="ARBA" id="ARBA00022723"/>
    </source>
</evidence>
<evidence type="ECO:0000256" key="9">
    <source>
        <dbReference type="ARBA" id="ARBA00022857"/>
    </source>
</evidence>
<dbReference type="eggNOG" id="COG1985">
    <property type="taxonomic scope" value="Bacteria"/>
</dbReference>
<gene>
    <name evidence="19" type="ORF">HMPREF0216_00784</name>
</gene>
<dbReference type="GO" id="GO:0046872">
    <property type="term" value="F:metal ion binding"/>
    <property type="evidence" value="ECO:0007669"/>
    <property type="project" value="UniProtKB-KW"/>
</dbReference>
<keyword evidence="10 14" id="KW-0560">Oxidoreductase</keyword>
<dbReference type="PROSITE" id="PS51747">
    <property type="entry name" value="CYT_DCMP_DEAMINASES_2"/>
    <property type="match status" value="1"/>
</dbReference>
<comment type="pathway">
    <text evidence="2 14">Cofactor biosynthesis; riboflavin biosynthesis; 5-amino-6-(D-ribitylamino)uracil from GTP: step 2/4.</text>
</comment>
<dbReference type="EMBL" id="AMEZ01000024">
    <property type="protein sequence ID" value="EKY28433.1"/>
    <property type="molecule type" value="Genomic_DNA"/>
</dbReference>
<feature type="binding site" evidence="16">
    <location>
        <begin position="308"/>
        <end position="314"/>
    </location>
    <ligand>
        <name>NADP(+)</name>
        <dbReference type="ChEBI" id="CHEBI:58349"/>
    </ligand>
</feature>
<evidence type="ECO:0000256" key="1">
    <source>
        <dbReference type="ARBA" id="ARBA00002151"/>
    </source>
</evidence>
<dbReference type="GO" id="GO:0009231">
    <property type="term" value="P:riboflavin biosynthetic process"/>
    <property type="evidence" value="ECO:0007669"/>
    <property type="project" value="UniProtKB-UniPathway"/>
</dbReference>
<keyword evidence="9 14" id="KW-0521">NADP</keyword>
<dbReference type="SUPFAM" id="SSF53597">
    <property type="entry name" value="Dihydrofolate reductase-like"/>
    <property type="match status" value="1"/>
</dbReference>
<feature type="binding site" evidence="16">
    <location>
        <position position="200"/>
    </location>
    <ligand>
        <name>NADP(+)</name>
        <dbReference type="ChEBI" id="CHEBI:58349"/>
    </ligand>
</feature>
<dbReference type="SUPFAM" id="SSF53927">
    <property type="entry name" value="Cytidine deaminase-like"/>
    <property type="match status" value="1"/>
</dbReference>
<dbReference type="InterPro" id="IPR050765">
    <property type="entry name" value="Riboflavin_Biosynth_HTPR"/>
</dbReference>
<organism evidence="19 20">
    <name type="scientific">Clostridium celatum DSM 1785</name>
    <dbReference type="NCBI Taxonomy" id="545697"/>
    <lineage>
        <taxon>Bacteria</taxon>
        <taxon>Bacillati</taxon>
        <taxon>Bacillota</taxon>
        <taxon>Clostridia</taxon>
        <taxon>Eubacteriales</taxon>
        <taxon>Clostridiaceae</taxon>
        <taxon>Clostridium</taxon>
    </lineage>
</organism>
<feature type="domain" description="CMP/dCMP-type deaminase" evidence="18">
    <location>
        <begin position="5"/>
        <end position="127"/>
    </location>
</feature>
<feature type="binding site" evidence="16">
    <location>
        <position position="225"/>
    </location>
    <ligand>
        <name>NADP(+)</name>
        <dbReference type="ChEBI" id="CHEBI:58349"/>
    </ligand>
</feature>
<name>L1QKE3_9CLOT</name>
<dbReference type="InterPro" id="IPR002734">
    <property type="entry name" value="RibDG_C"/>
</dbReference>
<dbReference type="STRING" id="545697.HMPREF0216_00784"/>
<feature type="active site" description="Proton donor" evidence="15">
    <location>
        <position position="56"/>
    </location>
</feature>
<comment type="catalytic activity">
    <reaction evidence="12 14">
        <text>5-amino-6-(5-phospho-D-ribitylamino)uracil + NADP(+) = 5-amino-6-(5-phospho-D-ribosylamino)uracil + NADPH + H(+)</text>
        <dbReference type="Rhea" id="RHEA:17845"/>
        <dbReference type="ChEBI" id="CHEBI:15378"/>
        <dbReference type="ChEBI" id="CHEBI:57783"/>
        <dbReference type="ChEBI" id="CHEBI:58349"/>
        <dbReference type="ChEBI" id="CHEBI:58421"/>
        <dbReference type="ChEBI" id="CHEBI:58453"/>
        <dbReference type="EC" id="1.1.1.193"/>
    </reaction>
</comment>
<evidence type="ECO:0000256" key="7">
    <source>
        <dbReference type="ARBA" id="ARBA00022801"/>
    </source>
</evidence>
<evidence type="ECO:0000256" key="15">
    <source>
        <dbReference type="PIRSR" id="PIRSR006769-1"/>
    </source>
</evidence>
<comment type="similarity">
    <text evidence="5 14">In the C-terminal section; belongs to the HTP reductase family.</text>
</comment>
<evidence type="ECO:0000256" key="14">
    <source>
        <dbReference type="PIRNR" id="PIRNR006769"/>
    </source>
</evidence>
<dbReference type="PANTHER" id="PTHR38011:SF7">
    <property type="entry name" value="2,5-DIAMINO-6-RIBOSYLAMINO-4(3H)-PYRIMIDINONE 5'-PHOSPHATE REDUCTASE"/>
    <property type="match status" value="1"/>
</dbReference>
<feature type="binding site" evidence="17">
    <location>
        <position position="79"/>
    </location>
    <ligand>
        <name>Zn(2+)</name>
        <dbReference type="ChEBI" id="CHEBI:29105"/>
        <note>catalytic</note>
    </ligand>
</feature>
<comment type="function">
    <text evidence="1 14">Converts 2,5-diamino-6-(ribosylamino)-4(3h)-pyrimidinone 5'-phosphate into 5-amino-6-(ribosylamino)-2,4(1h,3h)-pyrimidinedione 5'-phosphate.</text>
</comment>
<keyword evidence="20" id="KW-1185">Reference proteome</keyword>
<evidence type="ECO:0000256" key="4">
    <source>
        <dbReference type="ARBA" id="ARBA00005259"/>
    </source>
</evidence>
<evidence type="ECO:0000313" key="19">
    <source>
        <dbReference type="EMBL" id="EKY28433.1"/>
    </source>
</evidence>
<comment type="pathway">
    <text evidence="3 14">Cofactor biosynthesis; riboflavin biosynthesis; 5-amino-6-(D-ribitylamino)uracil from GTP: step 3/4.</text>
</comment>
<keyword evidence="8 14" id="KW-0862">Zinc</keyword>
<dbReference type="Pfam" id="PF00383">
    <property type="entry name" value="dCMP_cyt_deam_1"/>
    <property type="match status" value="1"/>
</dbReference>
<keyword evidence="6 14" id="KW-0479">Metal-binding</keyword>
<evidence type="ECO:0000256" key="13">
    <source>
        <dbReference type="ARBA" id="ARBA00049886"/>
    </source>
</evidence>
<dbReference type="eggNOG" id="COG0117">
    <property type="taxonomic scope" value="Bacteria"/>
</dbReference>
<evidence type="ECO:0000256" key="3">
    <source>
        <dbReference type="ARBA" id="ARBA00004910"/>
    </source>
</evidence>
<feature type="binding site" evidence="16">
    <location>
        <position position="306"/>
    </location>
    <ligand>
        <name>substrate</name>
    </ligand>
</feature>
<dbReference type="EC" id="3.5.4.26" evidence="14"/>
<protein>
    <recommendedName>
        <fullName evidence="14">Riboflavin biosynthesis protein RibD</fullName>
    </recommendedName>
    <domain>
        <recommendedName>
            <fullName evidence="14">Diaminohydroxyphosphoribosylaminopyrimidine deaminase</fullName>
            <shortName evidence="14">DRAP deaminase</shortName>
            <ecNumber evidence="14">3.5.4.26</ecNumber>
        </recommendedName>
        <alternativeName>
            <fullName evidence="14">Riboflavin-specific deaminase</fullName>
        </alternativeName>
    </domain>
    <domain>
        <recommendedName>
            <fullName evidence="14">5-amino-6-(5-phosphoribosylamino)uracil reductase</fullName>
            <ecNumber evidence="14">1.1.1.193</ecNumber>
        </recommendedName>
        <alternativeName>
            <fullName evidence="14">HTP reductase</fullName>
        </alternativeName>
    </domain>
</protein>
<dbReference type="AlphaFoldDB" id="L1QKE3"/>
<feature type="binding site" evidence="16">
    <location>
        <position position="211"/>
    </location>
    <ligand>
        <name>substrate</name>
    </ligand>
</feature>
<evidence type="ECO:0000256" key="12">
    <source>
        <dbReference type="ARBA" id="ARBA00049861"/>
    </source>
</evidence>
<evidence type="ECO:0000256" key="17">
    <source>
        <dbReference type="PIRSR" id="PIRSR006769-3"/>
    </source>
</evidence>
<evidence type="ECO:0000313" key="20">
    <source>
        <dbReference type="Proteomes" id="UP000010420"/>
    </source>
</evidence>
<feature type="binding site" evidence="16">
    <location>
        <position position="172"/>
    </location>
    <ligand>
        <name>substrate</name>
    </ligand>
</feature>